<evidence type="ECO:0000256" key="9">
    <source>
        <dbReference type="ARBA" id="ARBA00023157"/>
    </source>
</evidence>
<dbReference type="InterPro" id="IPR003280">
    <property type="entry name" value="2pore_dom_K_chnl"/>
</dbReference>
<dbReference type="InterPro" id="IPR013099">
    <property type="entry name" value="K_chnl_dom"/>
</dbReference>
<evidence type="ECO:0000256" key="4">
    <source>
        <dbReference type="ARBA" id="ARBA00022692"/>
    </source>
</evidence>
<evidence type="ECO:0000259" key="16">
    <source>
        <dbReference type="Pfam" id="PF07885"/>
    </source>
</evidence>
<evidence type="ECO:0000256" key="2">
    <source>
        <dbReference type="ARBA" id="ARBA00022448"/>
    </source>
</evidence>
<keyword evidence="18" id="KW-1185">Reference proteome</keyword>
<dbReference type="AlphaFoldDB" id="A0A4Z2H7N3"/>
<keyword evidence="3" id="KW-1003">Cell membrane</keyword>
<gene>
    <name evidence="17" type="primary">KCNK2_0</name>
    <name evidence="17" type="ORF">EYF80_028992</name>
</gene>
<proteinExistence type="inferred from homology"/>
<evidence type="ECO:0000256" key="1">
    <source>
        <dbReference type="ARBA" id="ARBA00004651"/>
    </source>
</evidence>
<dbReference type="EMBL" id="SRLO01000327">
    <property type="protein sequence ID" value="TNN60822.1"/>
    <property type="molecule type" value="Genomic_DNA"/>
</dbReference>
<feature type="transmembrane region" description="Helical" evidence="15">
    <location>
        <begin position="280"/>
        <end position="300"/>
    </location>
</feature>
<dbReference type="PANTHER" id="PTHR11003:SF21">
    <property type="entry name" value="POTASSIUM CHANNEL SUBFAMILY K MEMBER 2"/>
    <property type="match status" value="1"/>
</dbReference>
<feature type="domain" description="Potassium channel" evidence="16">
    <location>
        <begin position="257"/>
        <end position="335"/>
    </location>
</feature>
<dbReference type="PRINTS" id="PR01333">
    <property type="entry name" value="2POREKCHANEL"/>
</dbReference>
<evidence type="ECO:0000256" key="5">
    <source>
        <dbReference type="ARBA" id="ARBA00022958"/>
    </source>
</evidence>
<evidence type="ECO:0000256" key="8">
    <source>
        <dbReference type="ARBA" id="ARBA00023136"/>
    </source>
</evidence>
<evidence type="ECO:0000256" key="3">
    <source>
        <dbReference type="ARBA" id="ARBA00022475"/>
    </source>
</evidence>
<evidence type="ECO:0000256" key="6">
    <source>
        <dbReference type="ARBA" id="ARBA00022989"/>
    </source>
</evidence>
<organism evidence="17 18">
    <name type="scientific">Liparis tanakae</name>
    <name type="common">Tanaka's snailfish</name>
    <dbReference type="NCBI Taxonomy" id="230148"/>
    <lineage>
        <taxon>Eukaryota</taxon>
        <taxon>Metazoa</taxon>
        <taxon>Chordata</taxon>
        <taxon>Craniata</taxon>
        <taxon>Vertebrata</taxon>
        <taxon>Euteleostomi</taxon>
        <taxon>Actinopterygii</taxon>
        <taxon>Neopterygii</taxon>
        <taxon>Teleostei</taxon>
        <taxon>Neoteleostei</taxon>
        <taxon>Acanthomorphata</taxon>
        <taxon>Eupercaria</taxon>
        <taxon>Perciformes</taxon>
        <taxon>Cottioidei</taxon>
        <taxon>Cottales</taxon>
        <taxon>Liparidae</taxon>
        <taxon>Liparis</taxon>
    </lineage>
</organism>
<accession>A0A4Z2H7N3</accession>
<keyword evidence="2 14" id="KW-0813">Transport</keyword>
<dbReference type="Pfam" id="PF07885">
    <property type="entry name" value="Ion_trans_2"/>
    <property type="match status" value="2"/>
</dbReference>
<comment type="subcellular location">
    <subcellularLocation>
        <location evidence="1">Cell membrane</location>
        <topology evidence="1">Multi-pass membrane protein</topology>
    </subcellularLocation>
</comment>
<protein>
    <submittedName>
        <fullName evidence="17">Potassium channel subfamily K member 2</fullName>
    </submittedName>
</protein>
<feature type="domain" description="Potassium channel" evidence="16">
    <location>
        <begin position="162"/>
        <end position="218"/>
    </location>
</feature>
<evidence type="ECO:0000256" key="11">
    <source>
        <dbReference type="ARBA" id="ARBA00034430"/>
    </source>
</evidence>
<dbReference type="GO" id="GO:0005886">
    <property type="term" value="C:plasma membrane"/>
    <property type="evidence" value="ECO:0007669"/>
    <property type="project" value="UniProtKB-SubCell"/>
</dbReference>
<feature type="transmembrane region" description="Helical" evidence="15">
    <location>
        <begin position="55"/>
        <end position="76"/>
    </location>
</feature>
<keyword evidence="9" id="KW-1015">Disulfide bond</keyword>
<keyword evidence="6 15" id="KW-1133">Transmembrane helix</keyword>
<evidence type="ECO:0000256" key="14">
    <source>
        <dbReference type="RuleBase" id="RU003857"/>
    </source>
</evidence>
<keyword evidence="8 15" id="KW-0472">Membrane</keyword>
<dbReference type="Proteomes" id="UP000314294">
    <property type="component" value="Unassembled WGS sequence"/>
</dbReference>
<reference evidence="17 18" key="1">
    <citation type="submission" date="2019-03" db="EMBL/GenBank/DDBJ databases">
        <title>First draft genome of Liparis tanakae, snailfish: a comprehensive survey of snailfish specific genes.</title>
        <authorList>
            <person name="Kim W."/>
            <person name="Song I."/>
            <person name="Jeong J.-H."/>
            <person name="Kim D."/>
            <person name="Kim S."/>
            <person name="Ryu S."/>
            <person name="Song J.Y."/>
            <person name="Lee S.K."/>
        </authorList>
    </citation>
    <scope>NUCLEOTIDE SEQUENCE [LARGE SCALE GENOMIC DNA]</scope>
    <source>
        <tissue evidence="17">Muscle</tissue>
    </source>
</reference>
<feature type="transmembrane region" description="Helical" evidence="15">
    <location>
        <begin position="195"/>
        <end position="215"/>
    </location>
</feature>
<comment type="catalytic activity">
    <reaction evidence="11">
        <text>K(+)(in) = K(+)(out)</text>
        <dbReference type="Rhea" id="RHEA:29463"/>
        <dbReference type="ChEBI" id="CHEBI:29103"/>
    </reaction>
</comment>
<dbReference type="SUPFAM" id="SSF81324">
    <property type="entry name" value="Voltage-gated potassium channels"/>
    <property type="match status" value="2"/>
</dbReference>
<comment type="catalytic activity">
    <reaction evidence="12">
        <text>Rb(+)(in) = Rb(+)(out)</text>
        <dbReference type="Rhea" id="RHEA:78547"/>
        <dbReference type="ChEBI" id="CHEBI:49847"/>
    </reaction>
</comment>
<keyword evidence="10 14" id="KW-0407">Ion channel</keyword>
<feature type="transmembrane region" description="Helical" evidence="15">
    <location>
        <begin position="164"/>
        <end position="183"/>
    </location>
</feature>
<dbReference type="PANTHER" id="PTHR11003">
    <property type="entry name" value="POTASSIUM CHANNEL, SUBFAMILY K"/>
    <property type="match status" value="1"/>
</dbReference>
<keyword evidence="7 14" id="KW-0406">Ion transport</keyword>
<feature type="transmembrane region" description="Helical" evidence="15">
    <location>
        <begin position="246"/>
        <end position="268"/>
    </location>
</feature>
<evidence type="ECO:0000256" key="10">
    <source>
        <dbReference type="ARBA" id="ARBA00023303"/>
    </source>
</evidence>
<dbReference type="PRINTS" id="PR01499">
    <property type="entry name" value="TREKCHANNEL"/>
</dbReference>
<dbReference type="GO" id="GO:0022841">
    <property type="term" value="F:potassium ion leak channel activity"/>
    <property type="evidence" value="ECO:0007669"/>
    <property type="project" value="TreeGrafter"/>
</dbReference>
<name>A0A4Z2H7N3_9TELE</name>
<dbReference type="GO" id="GO:0015271">
    <property type="term" value="F:outward rectifier potassium channel activity"/>
    <property type="evidence" value="ECO:0007669"/>
    <property type="project" value="TreeGrafter"/>
</dbReference>
<keyword evidence="5" id="KW-0630">Potassium</keyword>
<evidence type="ECO:0000256" key="12">
    <source>
        <dbReference type="ARBA" id="ARBA00044657"/>
    </source>
</evidence>
<feature type="transmembrane region" description="Helical" evidence="15">
    <location>
        <begin position="312"/>
        <end position="334"/>
    </location>
</feature>
<evidence type="ECO:0000256" key="13">
    <source>
        <dbReference type="ARBA" id="ARBA00044691"/>
    </source>
</evidence>
<evidence type="ECO:0000256" key="7">
    <source>
        <dbReference type="ARBA" id="ARBA00023065"/>
    </source>
</evidence>
<sequence>MQMGLLELLAAPDLLDPKSATHNSKPRLSFSTKPITRSPREESEVVATVMKWKTVTAIFLLVVLYLVVGAAVFRFLEQPHESAQRLAILTLCFLSPSAQRLAILTLCFLSPSAQRLAILTQKLEFLSRHACVNQSQLEELVKQVVSAIRSGINPAGNLTAHSSLWDLSSAFFFAGTVITTIGFGNSSPHTEGGRIFCIIYALLGIPLFGFLLAGVGDQLGTIFGKGIARVERMFVHWDITQTKIRVASTLLFVLFGCLLFVALPAAIFKNIEGWSALESLYFVVITLTTIGFGDFVAGGSEIQYLDYYKPVVWFWILVGLAYFAAILSMIGDWLRVISKKTKEEVVEIRAHAAEWTANVSAEFKQTRRRVSVEVYDKFQRATSIKRKLSSDFGFSPGPEFTLPRRATSVNFNDELDRNEREAGLQGLMTPLARNGGLFMNGLDPERGNVSVIEHLK</sequence>
<evidence type="ECO:0000313" key="18">
    <source>
        <dbReference type="Proteomes" id="UP000314294"/>
    </source>
</evidence>
<dbReference type="InterPro" id="IPR003976">
    <property type="entry name" value="2pore_dom_K_chnl_TREK"/>
</dbReference>
<comment type="similarity">
    <text evidence="14">Belongs to the two pore domain potassium channel (TC 1.A.1.8) family.</text>
</comment>
<evidence type="ECO:0000256" key="15">
    <source>
        <dbReference type="SAM" id="Phobius"/>
    </source>
</evidence>
<comment type="catalytic activity">
    <reaction evidence="13">
        <text>Cs(+)(in) = Cs(+)(out)</text>
        <dbReference type="Rhea" id="RHEA:78555"/>
        <dbReference type="ChEBI" id="CHEBI:49547"/>
    </reaction>
</comment>
<dbReference type="Gene3D" id="1.10.287.70">
    <property type="match status" value="1"/>
</dbReference>
<comment type="caution">
    <text evidence="17">The sequence shown here is derived from an EMBL/GenBank/DDBJ whole genome shotgun (WGS) entry which is preliminary data.</text>
</comment>
<dbReference type="OrthoDB" id="297496at2759"/>
<dbReference type="GO" id="GO:0030322">
    <property type="term" value="P:stabilization of membrane potential"/>
    <property type="evidence" value="ECO:0007669"/>
    <property type="project" value="TreeGrafter"/>
</dbReference>
<keyword evidence="4 14" id="KW-0812">Transmembrane</keyword>
<evidence type="ECO:0000313" key="17">
    <source>
        <dbReference type="EMBL" id="TNN60822.1"/>
    </source>
</evidence>